<dbReference type="SMART" id="SM00228">
    <property type="entry name" value="PDZ"/>
    <property type="match status" value="1"/>
</dbReference>
<dbReference type="Gene3D" id="2.60.40.3650">
    <property type="match status" value="1"/>
</dbReference>
<comment type="caution">
    <text evidence="2">The sequence shown here is derived from an EMBL/GenBank/DDBJ whole genome shotgun (WGS) entry which is preliminary data.</text>
</comment>
<dbReference type="Gene3D" id="2.30.42.10">
    <property type="match status" value="1"/>
</dbReference>
<dbReference type="PROSITE" id="PS50106">
    <property type="entry name" value="PDZ"/>
    <property type="match status" value="1"/>
</dbReference>
<dbReference type="Gene3D" id="1.10.390.10">
    <property type="entry name" value="Neutral Protease Domain 2"/>
    <property type="match status" value="1"/>
</dbReference>
<organism evidence="2 3">
    <name type="scientific">Candidatus Thiodiazotropha endoloripes</name>
    <dbReference type="NCBI Taxonomy" id="1818881"/>
    <lineage>
        <taxon>Bacteria</taxon>
        <taxon>Pseudomonadati</taxon>
        <taxon>Pseudomonadota</taxon>
        <taxon>Gammaproteobacteria</taxon>
        <taxon>Chromatiales</taxon>
        <taxon>Sedimenticolaceae</taxon>
        <taxon>Candidatus Thiodiazotropha</taxon>
    </lineage>
</organism>
<evidence type="ECO:0000313" key="2">
    <source>
        <dbReference type="EMBL" id="ODB96388.1"/>
    </source>
</evidence>
<evidence type="ECO:0000259" key="1">
    <source>
        <dbReference type="PROSITE" id="PS50106"/>
    </source>
</evidence>
<dbReference type="EMBL" id="LVJZ01000003">
    <property type="protein sequence ID" value="ODB96388.1"/>
    <property type="molecule type" value="Genomic_DNA"/>
</dbReference>
<dbReference type="InterPro" id="IPR024191">
    <property type="entry name" value="Peptidase_M61"/>
</dbReference>
<dbReference type="InterPro" id="IPR036034">
    <property type="entry name" value="PDZ_sf"/>
</dbReference>
<dbReference type="InterPro" id="IPR007963">
    <property type="entry name" value="Peptidase_M61_catalytic"/>
</dbReference>
<dbReference type="STRING" id="1818881.A3196_06230"/>
<dbReference type="RefSeq" id="WP_069024261.1">
    <property type="nucleotide sequence ID" value="NZ_LVJZ01000003.1"/>
</dbReference>
<gene>
    <name evidence="2" type="ORF">A3196_06230</name>
</gene>
<dbReference type="Pfam" id="PF05299">
    <property type="entry name" value="Peptidase_M61"/>
    <property type="match status" value="1"/>
</dbReference>
<dbReference type="SUPFAM" id="SSF50156">
    <property type="entry name" value="PDZ domain-like"/>
    <property type="match status" value="1"/>
</dbReference>
<feature type="domain" description="PDZ" evidence="1">
    <location>
        <begin position="479"/>
        <end position="532"/>
    </location>
</feature>
<evidence type="ECO:0000313" key="3">
    <source>
        <dbReference type="Proteomes" id="UP000094849"/>
    </source>
</evidence>
<dbReference type="SUPFAM" id="SSF55486">
    <property type="entry name" value="Metalloproteases ('zincins'), catalytic domain"/>
    <property type="match status" value="1"/>
</dbReference>
<dbReference type="PIRSF" id="PIRSF016493">
    <property type="entry name" value="Glycyl_aminpptds"/>
    <property type="match status" value="1"/>
</dbReference>
<dbReference type="Pfam" id="PF13180">
    <property type="entry name" value="PDZ_2"/>
    <property type="match status" value="1"/>
</dbReference>
<dbReference type="Proteomes" id="UP000094849">
    <property type="component" value="Unassembled WGS sequence"/>
</dbReference>
<name>A0A1E2UNR0_9GAMM</name>
<protein>
    <submittedName>
        <fullName evidence="2">Peptidase M61</fullName>
    </submittedName>
</protein>
<accession>A0A1E2UNR0</accession>
<keyword evidence="3" id="KW-1185">Reference proteome</keyword>
<proteinExistence type="predicted"/>
<dbReference type="InterPro" id="IPR040756">
    <property type="entry name" value="Peptidase_M61_N"/>
</dbReference>
<dbReference type="Pfam" id="PF17899">
    <property type="entry name" value="Peptidase_M61_N"/>
    <property type="match status" value="1"/>
</dbReference>
<dbReference type="InterPro" id="IPR001478">
    <property type="entry name" value="PDZ"/>
</dbReference>
<dbReference type="AlphaFoldDB" id="A0A1E2UNR0"/>
<sequence length="602" mass="68779">MIDYRLNLLSPHSHLFEVELTIQNPDPDGQVVYLPAWIRGSYLIRDYARHIVLIEANANGQQLTLNKLDKQSWQIEPVNQPLTLNYQVYAWELTVRSAHFDNTHAYFNGPALFLAVRGQELMPCRLEILAPQIMPLKQWRVAFSMKPESIDDQGFGTYQADDYEALIDCPGEIGDYSESQFEVAGCNHRFVVSGVKRFDHENLCLHLARICEKQVELFGDLPVQDYLFMLRVVEDGYGGLEHKNSTSLIFPRDDLPAQRDRKISSGYRRLLALCSHEYFHLWNVKRITPKAFLQQNTQQEVYTRQLWVFEGITSYYDELILVRSGVISKQDYFEMLAETVTRVMRGSGRHKQTLEESSFDVWTKFYKQDENAPNAIVSYYAKGALFALLLDLTIRLQSKGRFSLDQVMREMWLRYGKPGKGVPENGLETVVADVTSLDLQSLFDLGLRSTEELPLAECFSEFGVEMKLLPAKSFDDRGGVVGDKEREQQPFTGIGAKWTNKNSGIKVQQVFDDGAAQKAGISAGDEIVAVDGLRMNAKQFENYILDSEAGSDIEVHLFRRGHLMNLLLQPQLAAFDTCYFDLTEPSDEEVKQRQSDWLMGHG</sequence>
<dbReference type="InterPro" id="IPR027268">
    <property type="entry name" value="Peptidase_M4/M1_CTD_sf"/>
</dbReference>
<reference evidence="2 3" key="1">
    <citation type="submission" date="2016-03" db="EMBL/GenBank/DDBJ databases">
        <title>Chemosynthetic sulphur-oxidizing symbionts of marine invertebrate animals are capable of nitrogen fixation.</title>
        <authorList>
            <person name="Petersen J.M."/>
            <person name="Kemper A."/>
            <person name="Gruber-Vodicka H."/>
            <person name="Cardini U."/>
            <person name="Geest Mvander."/>
            <person name="Kleiner M."/>
            <person name="Bulgheresi S."/>
            <person name="Fussmann M."/>
            <person name="Herbold C."/>
            <person name="Seah B.K.B."/>
            <person name="Antony C.Paul."/>
            <person name="Liu D."/>
            <person name="Belitz A."/>
            <person name="Weber M."/>
        </authorList>
    </citation>
    <scope>NUCLEOTIDE SEQUENCE [LARGE SCALE GENOMIC DNA]</scope>
    <source>
        <strain evidence="2">G_D</strain>
    </source>
</reference>